<dbReference type="Gene3D" id="3.90.1670.10">
    <property type="entry name" value="FdhE-like domain"/>
    <property type="match status" value="1"/>
</dbReference>
<dbReference type="PANTHER" id="PTHR37689:SF1">
    <property type="entry name" value="PROTEIN FDHE"/>
    <property type="match status" value="1"/>
</dbReference>
<evidence type="ECO:0008006" key="4">
    <source>
        <dbReference type="Google" id="ProtNLM"/>
    </source>
</evidence>
<protein>
    <recommendedName>
        <fullName evidence="4">Formate dehydrogenase accessory protein FdhE</fullName>
    </recommendedName>
</protein>
<gene>
    <name evidence="2" type="ORF">DPPLL_23390</name>
</gene>
<dbReference type="EMBL" id="AP025516">
    <property type="protein sequence ID" value="BDD87974.1"/>
    <property type="molecule type" value="Genomic_DNA"/>
</dbReference>
<evidence type="ECO:0000313" key="2">
    <source>
        <dbReference type="EMBL" id="BDD87974.1"/>
    </source>
</evidence>
<feature type="coiled-coil region" evidence="1">
    <location>
        <begin position="3"/>
        <end position="30"/>
    </location>
</feature>
<dbReference type="InterPro" id="IPR024064">
    <property type="entry name" value="FdhE-like_sf"/>
</dbReference>
<evidence type="ECO:0000313" key="3">
    <source>
        <dbReference type="Proteomes" id="UP000830055"/>
    </source>
</evidence>
<name>A0ABM7WAN6_9BACT</name>
<dbReference type="SUPFAM" id="SSF144020">
    <property type="entry name" value="FdhE-like"/>
    <property type="match status" value="1"/>
</dbReference>
<dbReference type="PANTHER" id="PTHR37689">
    <property type="entry name" value="PROTEIN FDHE"/>
    <property type="match status" value="1"/>
</dbReference>
<dbReference type="RefSeq" id="WP_284151372.1">
    <property type="nucleotide sequence ID" value="NZ_AP025516.1"/>
</dbReference>
<dbReference type="InterPro" id="IPR006452">
    <property type="entry name" value="Formate_DH_accessory"/>
</dbReference>
<proteinExistence type="predicted"/>
<keyword evidence="1" id="KW-0175">Coiled coil</keyword>
<dbReference type="Proteomes" id="UP000830055">
    <property type="component" value="Chromosome"/>
</dbReference>
<evidence type="ECO:0000256" key="1">
    <source>
        <dbReference type="SAM" id="Coils"/>
    </source>
</evidence>
<accession>A0ABM7WAN6</accession>
<dbReference type="CDD" id="cd16341">
    <property type="entry name" value="FdhE"/>
    <property type="match status" value="1"/>
</dbReference>
<reference evidence="2 3" key="1">
    <citation type="submission" date="2022-01" db="EMBL/GenBank/DDBJ databases">
        <title>Desulfofustis limnae sp. nov., a novel mesophilic sulfate-reducing bacterium isolated from marsh soil.</title>
        <authorList>
            <person name="Watanabe M."/>
            <person name="Takahashi A."/>
            <person name="Kojima H."/>
            <person name="Fukui M."/>
        </authorList>
    </citation>
    <scope>NUCLEOTIDE SEQUENCE [LARGE SCALE GENOMIC DNA]</scope>
    <source>
        <strain evidence="2 3">PPLL</strain>
    </source>
</reference>
<keyword evidence="3" id="KW-1185">Reference proteome</keyword>
<organism evidence="2 3">
    <name type="scientific">Desulfofustis limnaeus</name>
    <dbReference type="NCBI Taxonomy" id="2740163"/>
    <lineage>
        <taxon>Bacteria</taxon>
        <taxon>Pseudomonadati</taxon>
        <taxon>Thermodesulfobacteriota</taxon>
        <taxon>Desulfobulbia</taxon>
        <taxon>Desulfobulbales</taxon>
        <taxon>Desulfocapsaceae</taxon>
        <taxon>Desulfofustis</taxon>
    </lineage>
</organism>
<sequence>MTVDNTHEAVDRVTAEIEALRQAKPQLEEVLKAFSPFIIMRQRWLATPELRRQPWFADELRLAGGIPLIKQRDAVDDLLWEAAARFAVSSIHQGFPWFVEDTAKLAEMLATGQATATGLLAGQVFESESESGNPAPVDQMQPGAMRLFRNFGRRFMLSGARQDHESLLQRCSWSKGYCPLCGALPQVAVLDDQGRKLLVCLECSHSWYFSRLSCPGCEHEDAQASTVFFVDDTKDETAFVCSQCGRYLPTKRLSLALKQPNYDVVSLGLIHLDMILQEKGFLPMSEGIWNVLTASEEPAEQR</sequence>